<dbReference type="OrthoDB" id="1723198at2759"/>
<reference evidence="2" key="2">
    <citation type="journal article" date="2023" name="Plants (Basel)">
        <title>Annotation of the Turnera subulata (Passifloraceae) Draft Genome Reveals the S-Locus Evolved after the Divergence of Turneroideae from Passifloroideae in a Stepwise Manner.</title>
        <authorList>
            <person name="Henning P.M."/>
            <person name="Roalson E.H."/>
            <person name="Mir W."/>
            <person name="McCubbin A.G."/>
            <person name="Shore J.S."/>
        </authorList>
    </citation>
    <scope>NUCLEOTIDE SEQUENCE</scope>
    <source>
        <strain evidence="2">F60SS</strain>
    </source>
</reference>
<dbReference type="PANTHER" id="PTHR47076:SF9">
    <property type="entry name" value="NHL DOMAIN PROTEIN"/>
    <property type="match status" value="1"/>
</dbReference>
<dbReference type="EMBL" id="JAKUCV010000678">
    <property type="protein sequence ID" value="KAJ4849183.1"/>
    <property type="molecule type" value="Genomic_DNA"/>
</dbReference>
<feature type="compositionally biased region" description="Low complexity" evidence="1">
    <location>
        <begin position="45"/>
        <end position="59"/>
    </location>
</feature>
<keyword evidence="3" id="KW-1185">Reference proteome</keyword>
<evidence type="ECO:0000256" key="1">
    <source>
        <dbReference type="SAM" id="MobiDB-lite"/>
    </source>
</evidence>
<sequence length="182" mass="20025">MAHMRDPDPIPEEGPAGRNRCCFCFPGFSRRSSGAGLSFWERVGSSRGHTDSGSSSSSSQLHQQQNRWWSRGIEAFKRIREWSEIVAGPKWKTFIRRFNRGGGRGSGRHGKFQYDPLSYALNFDEGQNGYPDEEEGDYGGFRDFSSRYASVSVSGRPLAMDAAAASSAVRSGITSNDVAVIG</sequence>
<evidence type="ECO:0000313" key="2">
    <source>
        <dbReference type="EMBL" id="KAJ4849183.1"/>
    </source>
</evidence>
<reference evidence="2" key="1">
    <citation type="submission" date="2022-02" db="EMBL/GenBank/DDBJ databases">
        <authorList>
            <person name="Henning P.M."/>
            <person name="McCubbin A.G."/>
            <person name="Shore J.S."/>
        </authorList>
    </citation>
    <scope>NUCLEOTIDE SEQUENCE</scope>
    <source>
        <strain evidence="2">F60SS</strain>
        <tissue evidence="2">Leaves</tissue>
    </source>
</reference>
<dbReference type="AlphaFoldDB" id="A0A9Q0GFA8"/>
<protein>
    <submittedName>
        <fullName evidence="2">Uncharacterized protein</fullName>
    </submittedName>
</protein>
<feature type="region of interest" description="Disordered" evidence="1">
    <location>
        <begin position="43"/>
        <end position="63"/>
    </location>
</feature>
<gene>
    <name evidence="2" type="ORF">Tsubulata_044774</name>
</gene>
<accession>A0A9Q0GFA8</accession>
<evidence type="ECO:0000313" key="3">
    <source>
        <dbReference type="Proteomes" id="UP001141552"/>
    </source>
</evidence>
<dbReference type="Proteomes" id="UP001141552">
    <property type="component" value="Unassembled WGS sequence"/>
</dbReference>
<organism evidence="2 3">
    <name type="scientific">Turnera subulata</name>
    <dbReference type="NCBI Taxonomy" id="218843"/>
    <lineage>
        <taxon>Eukaryota</taxon>
        <taxon>Viridiplantae</taxon>
        <taxon>Streptophyta</taxon>
        <taxon>Embryophyta</taxon>
        <taxon>Tracheophyta</taxon>
        <taxon>Spermatophyta</taxon>
        <taxon>Magnoliopsida</taxon>
        <taxon>eudicotyledons</taxon>
        <taxon>Gunneridae</taxon>
        <taxon>Pentapetalae</taxon>
        <taxon>rosids</taxon>
        <taxon>fabids</taxon>
        <taxon>Malpighiales</taxon>
        <taxon>Passifloraceae</taxon>
        <taxon>Turnera</taxon>
    </lineage>
</organism>
<proteinExistence type="predicted"/>
<name>A0A9Q0GFA8_9ROSI</name>
<comment type="caution">
    <text evidence="2">The sequence shown here is derived from an EMBL/GenBank/DDBJ whole genome shotgun (WGS) entry which is preliminary data.</text>
</comment>
<dbReference type="PANTHER" id="PTHR47076">
    <property type="entry name" value="NHL DOMAIN PROTEIN"/>
    <property type="match status" value="1"/>
</dbReference>